<dbReference type="EMBL" id="JPKZ01003219">
    <property type="protein sequence ID" value="KHN72762.1"/>
    <property type="molecule type" value="Genomic_DNA"/>
</dbReference>
<dbReference type="Proteomes" id="UP000031036">
    <property type="component" value="Unassembled WGS sequence"/>
</dbReference>
<accession>A0A0B2UUP2</accession>
<protein>
    <submittedName>
        <fullName evidence="2">Uncharacterized protein</fullName>
    </submittedName>
</protein>
<name>A0A0B2UUP2_TOXCA</name>
<reference evidence="2 3" key="1">
    <citation type="submission" date="2014-11" db="EMBL/GenBank/DDBJ databases">
        <title>Genetic blueprint of the zoonotic pathogen Toxocara canis.</title>
        <authorList>
            <person name="Zhu X.-Q."/>
            <person name="Korhonen P.K."/>
            <person name="Cai H."/>
            <person name="Young N.D."/>
            <person name="Nejsum P."/>
            <person name="von Samson-Himmelstjerna G."/>
            <person name="Boag P.R."/>
            <person name="Tan P."/>
            <person name="Li Q."/>
            <person name="Min J."/>
            <person name="Yang Y."/>
            <person name="Wang X."/>
            <person name="Fang X."/>
            <person name="Hall R.S."/>
            <person name="Hofmann A."/>
            <person name="Sternberg P.W."/>
            <person name="Jex A.R."/>
            <person name="Gasser R.B."/>
        </authorList>
    </citation>
    <scope>NUCLEOTIDE SEQUENCE [LARGE SCALE GENOMIC DNA]</scope>
    <source>
        <strain evidence="2">PN_DK_2014</strain>
    </source>
</reference>
<organism evidence="2 3">
    <name type="scientific">Toxocara canis</name>
    <name type="common">Canine roundworm</name>
    <dbReference type="NCBI Taxonomy" id="6265"/>
    <lineage>
        <taxon>Eukaryota</taxon>
        <taxon>Metazoa</taxon>
        <taxon>Ecdysozoa</taxon>
        <taxon>Nematoda</taxon>
        <taxon>Chromadorea</taxon>
        <taxon>Rhabditida</taxon>
        <taxon>Spirurina</taxon>
        <taxon>Ascaridomorpha</taxon>
        <taxon>Ascaridoidea</taxon>
        <taxon>Toxocaridae</taxon>
        <taxon>Toxocara</taxon>
    </lineage>
</organism>
<gene>
    <name evidence="2" type="ORF">Tcan_17779</name>
</gene>
<evidence type="ECO:0000313" key="2">
    <source>
        <dbReference type="EMBL" id="KHN72762.1"/>
    </source>
</evidence>
<proteinExistence type="predicted"/>
<sequence>MSSTPPLVSAIREALESDSPDPFESSMDSIGPTPTLSTQATTTVEGTEDGGWIERIELIDEGFFNDFPPVYISKAVAPWEDQWIIRKLGNFRIQFVDCPSYLPWSPVVEPLLWYDMNHMIERYRVVAEMCSFIKDILNMPLTEPQFPTSDFIFTQEGKYLVQWPHLTGLVPLLPYLKAHPKADFILLYTRRDHSLRIYSRWDFEIKLQSLDTVHTCVSKFFRSMPRAVIKFKKPFFFEIAVYFARQITHGIYPVIARRDFNKRPRWAVEQYTSLCDNTDVMDYLNYCLPTAAMKFKQPERADVLRDDVPTNIPPGEIVSWYTKHRECEHWRGKCQLKH</sequence>
<evidence type="ECO:0000256" key="1">
    <source>
        <dbReference type="SAM" id="MobiDB-lite"/>
    </source>
</evidence>
<feature type="compositionally biased region" description="Low complexity" evidence="1">
    <location>
        <begin position="33"/>
        <end position="43"/>
    </location>
</feature>
<comment type="caution">
    <text evidence="2">The sequence shown here is derived from an EMBL/GenBank/DDBJ whole genome shotgun (WGS) entry which is preliminary data.</text>
</comment>
<evidence type="ECO:0000313" key="3">
    <source>
        <dbReference type="Proteomes" id="UP000031036"/>
    </source>
</evidence>
<keyword evidence="3" id="KW-1185">Reference proteome</keyword>
<dbReference type="AlphaFoldDB" id="A0A0B2UUP2"/>
<feature type="region of interest" description="Disordered" evidence="1">
    <location>
        <begin position="17"/>
        <end position="47"/>
    </location>
</feature>